<evidence type="ECO:0000313" key="6">
    <source>
        <dbReference type="EMBL" id="VVT44518.1"/>
    </source>
</evidence>
<gene>
    <name evidence="4" type="primary">MED11</name>
    <name evidence="6" type="ORF">SAPINGB_P000443</name>
</gene>
<feature type="compositionally biased region" description="Basic and acidic residues" evidence="5">
    <location>
        <begin position="136"/>
        <end position="191"/>
    </location>
</feature>
<dbReference type="OrthoDB" id="5418434at2759"/>
<protein>
    <recommendedName>
        <fullName evidence="4">Mediator of RNA polymerase II transcription subunit 11</fullName>
    </recommendedName>
    <alternativeName>
        <fullName evidence="4">Mediator complex subunit 11</fullName>
    </alternativeName>
</protein>
<feature type="region of interest" description="Disordered" evidence="5">
    <location>
        <begin position="117"/>
        <end position="191"/>
    </location>
</feature>
<evidence type="ECO:0000256" key="5">
    <source>
        <dbReference type="SAM" id="MobiDB-lite"/>
    </source>
</evidence>
<keyword evidence="7" id="KW-1185">Reference proteome</keyword>
<dbReference type="GO" id="GO:0003712">
    <property type="term" value="F:transcription coregulator activity"/>
    <property type="evidence" value="ECO:0007669"/>
    <property type="project" value="InterPro"/>
</dbReference>
<keyword evidence="4" id="KW-0805">Transcription regulation</keyword>
<dbReference type="AlphaFoldDB" id="A0A5E8AZZ0"/>
<comment type="function">
    <text evidence="4">Component of the Mediator complex, a coactivator involved in the regulated transcription of nearly all RNA polymerase II-dependent genes. Mediator functions as a bridge to convey information from gene-specific regulatory proteins to the basal RNA polymerase II transcription machinery. Mediator is recruited to promoters by direct interactions with regulatory proteins and serves as a scaffold for the assembly of a functional pre-initiation complex with RNA polymerase II and the general transcription factors.</text>
</comment>
<dbReference type="Gene3D" id="1.10.287.3490">
    <property type="match status" value="1"/>
</dbReference>
<evidence type="ECO:0000256" key="3">
    <source>
        <dbReference type="ARBA" id="ARBA00023242"/>
    </source>
</evidence>
<proteinExistence type="inferred from homology"/>
<evidence type="ECO:0000256" key="4">
    <source>
        <dbReference type="RuleBase" id="RU364147"/>
    </source>
</evidence>
<accession>A0A5E8AZZ0</accession>
<dbReference type="GO" id="GO:0016592">
    <property type="term" value="C:mediator complex"/>
    <property type="evidence" value="ECO:0007669"/>
    <property type="project" value="InterPro"/>
</dbReference>
<dbReference type="Proteomes" id="UP000398389">
    <property type="component" value="Unassembled WGS sequence"/>
</dbReference>
<comment type="subunit">
    <text evidence="4">Component of the Mediator complex.</text>
</comment>
<dbReference type="Pfam" id="PF10280">
    <property type="entry name" value="Med11"/>
    <property type="match status" value="1"/>
</dbReference>
<feature type="compositionally biased region" description="Basic and acidic residues" evidence="5">
    <location>
        <begin position="117"/>
        <end position="126"/>
    </location>
</feature>
<evidence type="ECO:0000256" key="2">
    <source>
        <dbReference type="ARBA" id="ARBA00008186"/>
    </source>
</evidence>
<dbReference type="EMBL" id="CABVLU010000001">
    <property type="protein sequence ID" value="VVT44518.1"/>
    <property type="molecule type" value="Genomic_DNA"/>
</dbReference>
<organism evidence="6 7">
    <name type="scientific">Magnusiomyces paraingens</name>
    <dbReference type="NCBI Taxonomy" id="2606893"/>
    <lineage>
        <taxon>Eukaryota</taxon>
        <taxon>Fungi</taxon>
        <taxon>Dikarya</taxon>
        <taxon>Ascomycota</taxon>
        <taxon>Saccharomycotina</taxon>
        <taxon>Dipodascomycetes</taxon>
        <taxon>Dipodascales</taxon>
        <taxon>Dipodascaceae</taxon>
        <taxon>Magnusiomyces</taxon>
    </lineage>
</organism>
<comment type="similarity">
    <text evidence="2 4">Belongs to the Mediator complex subunit 11 family.</text>
</comment>
<dbReference type="GO" id="GO:0006357">
    <property type="term" value="P:regulation of transcription by RNA polymerase II"/>
    <property type="evidence" value="ECO:0007669"/>
    <property type="project" value="InterPro"/>
</dbReference>
<dbReference type="InterPro" id="IPR019404">
    <property type="entry name" value="Mediator_Med11"/>
</dbReference>
<comment type="subcellular location">
    <subcellularLocation>
        <location evidence="1 4">Nucleus</location>
    </subcellularLocation>
</comment>
<name>A0A5E8AZZ0_9ASCO</name>
<keyword evidence="4" id="KW-0010">Activator</keyword>
<evidence type="ECO:0000256" key="1">
    <source>
        <dbReference type="ARBA" id="ARBA00004123"/>
    </source>
</evidence>
<sequence length="237" mass="26308">MKNNVFEHVDLSVAPMARADVEERLDSLHKIDEVNLASTAIATLRAGKISKGPTTQREFSEATAAYYTELERTSVALRREIRLLNDVSGDKVMPVNVVPKATAVGRQKEEAIWLSISEEKKGSSGKEEEEQEQEQEQEKEKKEEQEDQVEGKGEKEKQEKQEKNGDDGDVEMTDKSSKNDVVDVVDKSTDKIIKDLRDTSGATATTTAEDSIEEAVEAATGVVTDERKLGKLRLITK</sequence>
<reference evidence="6 7" key="1">
    <citation type="submission" date="2019-09" db="EMBL/GenBank/DDBJ databases">
        <authorList>
            <person name="Brejova B."/>
        </authorList>
    </citation>
    <scope>NUCLEOTIDE SEQUENCE [LARGE SCALE GENOMIC DNA]</scope>
</reference>
<keyword evidence="4" id="KW-0804">Transcription</keyword>
<evidence type="ECO:0000313" key="7">
    <source>
        <dbReference type="Proteomes" id="UP000398389"/>
    </source>
</evidence>
<keyword evidence="3 4" id="KW-0539">Nucleus</keyword>